<evidence type="ECO:0000313" key="9">
    <source>
        <dbReference type="EMBL" id="KRM30518.1"/>
    </source>
</evidence>
<name>X0PCM1_9LACO</name>
<feature type="active site" evidence="6">
    <location>
        <position position="49"/>
    </location>
</feature>
<comment type="subcellular location">
    <subcellularLocation>
        <location evidence="2">Cell membrane</location>
        <topology evidence="2">Single-pass type II membrane protein</topology>
    </subcellularLocation>
    <subcellularLocation>
        <location evidence="7">Membrane</location>
        <topology evidence="7">Single-pass type II membrane protein</topology>
    </subcellularLocation>
</comment>
<evidence type="ECO:0000259" key="8">
    <source>
        <dbReference type="Pfam" id="PF10502"/>
    </source>
</evidence>
<dbReference type="EMBL" id="AZGA01000088">
    <property type="protein sequence ID" value="KRM30518.1"/>
    <property type="molecule type" value="Genomic_DNA"/>
</dbReference>
<evidence type="ECO:0000256" key="3">
    <source>
        <dbReference type="ARBA" id="ARBA00009370"/>
    </source>
</evidence>
<feature type="active site" evidence="6">
    <location>
        <position position="88"/>
    </location>
</feature>
<accession>X0PCM1</accession>
<feature type="transmembrane region" description="Helical" evidence="7">
    <location>
        <begin position="17"/>
        <end position="35"/>
    </location>
</feature>
<comment type="similarity">
    <text evidence="3 7">Belongs to the peptidase S26 family.</text>
</comment>
<dbReference type="Proteomes" id="UP000051236">
    <property type="component" value="Unassembled WGS sequence"/>
</dbReference>
<protein>
    <recommendedName>
        <fullName evidence="4 7">Signal peptidase I</fullName>
        <ecNumber evidence="4 7">3.4.21.89</ecNumber>
    </recommendedName>
</protein>
<dbReference type="RefSeq" id="WP_035450717.1">
    <property type="nucleotide sequence ID" value="NZ_AZGA01000088.1"/>
</dbReference>
<dbReference type="STRING" id="1423734.FC83_GL001652"/>
<dbReference type="Pfam" id="PF10502">
    <property type="entry name" value="Peptidase_S26"/>
    <property type="match status" value="1"/>
</dbReference>
<organism evidence="9 10">
    <name type="scientific">Agrilactobacillus composti DSM 18527 = JCM 14202</name>
    <dbReference type="NCBI Taxonomy" id="1423734"/>
    <lineage>
        <taxon>Bacteria</taxon>
        <taxon>Bacillati</taxon>
        <taxon>Bacillota</taxon>
        <taxon>Bacilli</taxon>
        <taxon>Lactobacillales</taxon>
        <taxon>Lactobacillaceae</taxon>
        <taxon>Agrilactobacillus</taxon>
    </lineage>
</organism>
<dbReference type="InterPro" id="IPR000223">
    <property type="entry name" value="Pept_S26A_signal_pept_1"/>
</dbReference>
<dbReference type="PATRIC" id="fig|1423734.3.peg.1671"/>
<keyword evidence="7" id="KW-1133">Transmembrane helix</keyword>
<evidence type="ECO:0000313" key="10">
    <source>
        <dbReference type="Proteomes" id="UP000051236"/>
    </source>
</evidence>
<evidence type="ECO:0000256" key="5">
    <source>
        <dbReference type="ARBA" id="ARBA00022801"/>
    </source>
</evidence>
<keyword evidence="7" id="KW-0645">Protease</keyword>
<dbReference type="PROSITE" id="PS00761">
    <property type="entry name" value="SPASE_I_3"/>
    <property type="match status" value="1"/>
</dbReference>
<dbReference type="AlphaFoldDB" id="X0PCM1"/>
<evidence type="ECO:0000256" key="6">
    <source>
        <dbReference type="PIRSR" id="PIRSR600223-1"/>
    </source>
</evidence>
<keyword evidence="7" id="KW-0812">Transmembrane</keyword>
<feature type="domain" description="Peptidase S26" evidence="8">
    <location>
        <begin position="20"/>
        <end position="183"/>
    </location>
</feature>
<keyword evidence="10" id="KW-1185">Reference proteome</keyword>
<dbReference type="PANTHER" id="PTHR43390:SF1">
    <property type="entry name" value="CHLOROPLAST PROCESSING PEPTIDASE"/>
    <property type="match status" value="1"/>
</dbReference>
<dbReference type="NCBIfam" id="TIGR02227">
    <property type="entry name" value="sigpep_I_bact"/>
    <property type="match status" value="1"/>
</dbReference>
<dbReference type="InterPro" id="IPR019533">
    <property type="entry name" value="Peptidase_S26"/>
</dbReference>
<dbReference type="PANTHER" id="PTHR43390">
    <property type="entry name" value="SIGNAL PEPTIDASE I"/>
    <property type="match status" value="1"/>
</dbReference>
<dbReference type="eggNOG" id="COG0681">
    <property type="taxonomic scope" value="Bacteria"/>
</dbReference>
<reference evidence="9 10" key="1">
    <citation type="journal article" date="2015" name="Genome Announc.">
        <title>Expanding the biotechnology potential of lactobacilli through comparative genomics of 213 strains and associated genera.</title>
        <authorList>
            <person name="Sun Z."/>
            <person name="Harris H.M."/>
            <person name="McCann A."/>
            <person name="Guo C."/>
            <person name="Argimon S."/>
            <person name="Zhang W."/>
            <person name="Yang X."/>
            <person name="Jeffery I.B."/>
            <person name="Cooney J.C."/>
            <person name="Kagawa T.F."/>
            <person name="Liu W."/>
            <person name="Song Y."/>
            <person name="Salvetti E."/>
            <person name="Wrobel A."/>
            <person name="Rasinkangas P."/>
            <person name="Parkhill J."/>
            <person name="Rea M.C."/>
            <person name="O'Sullivan O."/>
            <person name="Ritari J."/>
            <person name="Douillard F.P."/>
            <person name="Paul Ross R."/>
            <person name="Yang R."/>
            <person name="Briner A.E."/>
            <person name="Felis G.E."/>
            <person name="de Vos W.M."/>
            <person name="Barrangou R."/>
            <person name="Klaenhammer T.R."/>
            <person name="Caufield P.W."/>
            <person name="Cui Y."/>
            <person name="Zhang H."/>
            <person name="O'Toole P.W."/>
        </authorList>
    </citation>
    <scope>NUCLEOTIDE SEQUENCE [LARGE SCALE GENOMIC DNA]</scope>
    <source>
        <strain evidence="9 10">DSM 18527</strain>
    </source>
</reference>
<dbReference type="InterPro" id="IPR019758">
    <property type="entry name" value="Pept_S26A_signal_pept_1_CS"/>
</dbReference>
<dbReference type="InterPro" id="IPR036286">
    <property type="entry name" value="LexA/Signal_pep-like_sf"/>
</dbReference>
<dbReference type="GO" id="GO:0005886">
    <property type="term" value="C:plasma membrane"/>
    <property type="evidence" value="ECO:0007669"/>
    <property type="project" value="UniProtKB-SubCell"/>
</dbReference>
<evidence type="ECO:0000256" key="1">
    <source>
        <dbReference type="ARBA" id="ARBA00000677"/>
    </source>
</evidence>
<proteinExistence type="inferred from homology"/>
<comment type="caution">
    <text evidence="9">The sequence shown here is derived from an EMBL/GenBank/DDBJ whole genome shotgun (WGS) entry which is preliminary data.</text>
</comment>
<sequence>MANNNHTKDSEVSLKRFFFECLLVFLVVFGTGLFLNRHVFALEQVAGPSMQPAFETGDRVVAVRNAQIHRGDIVILDAPDQPGALYIKRVIGLPGNTVSSNNDITYINGKSLKETYLTQFKRRLPNGDQYTQDFTLSSLSLAAKVPKNSYFVMGDHRDVSSDSRRFGYVKKSAIVGVVKMKFWPVSAFKFY</sequence>
<comment type="catalytic activity">
    <reaction evidence="1 7">
        <text>Cleavage of hydrophobic, N-terminal signal or leader sequences from secreted and periplasmic proteins.</text>
        <dbReference type="EC" id="3.4.21.89"/>
    </reaction>
</comment>
<dbReference type="GO" id="GO:0009003">
    <property type="term" value="F:signal peptidase activity"/>
    <property type="evidence" value="ECO:0007669"/>
    <property type="project" value="UniProtKB-EC"/>
</dbReference>
<keyword evidence="5 7" id="KW-0378">Hydrolase</keyword>
<dbReference type="Gene3D" id="2.10.109.10">
    <property type="entry name" value="Umud Fragment, subunit A"/>
    <property type="match status" value="1"/>
</dbReference>
<dbReference type="OrthoDB" id="9802919at2"/>
<dbReference type="PRINTS" id="PR00727">
    <property type="entry name" value="LEADERPTASE"/>
</dbReference>
<gene>
    <name evidence="9" type="ORF">FC83_GL001652</name>
</gene>
<dbReference type="EC" id="3.4.21.89" evidence="4 7"/>
<dbReference type="GO" id="GO:0004252">
    <property type="term" value="F:serine-type endopeptidase activity"/>
    <property type="evidence" value="ECO:0007669"/>
    <property type="project" value="InterPro"/>
</dbReference>
<dbReference type="SUPFAM" id="SSF51306">
    <property type="entry name" value="LexA/Signal peptidase"/>
    <property type="match status" value="1"/>
</dbReference>
<evidence type="ECO:0000256" key="4">
    <source>
        <dbReference type="ARBA" id="ARBA00013208"/>
    </source>
</evidence>
<dbReference type="GO" id="GO:0006465">
    <property type="term" value="P:signal peptide processing"/>
    <property type="evidence" value="ECO:0007669"/>
    <property type="project" value="InterPro"/>
</dbReference>
<dbReference type="CDD" id="cd06530">
    <property type="entry name" value="S26_SPase_I"/>
    <property type="match status" value="1"/>
</dbReference>
<evidence type="ECO:0000256" key="7">
    <source>
        <dbReference type="RuleBase" id="RU362042"/>
    </source>
</evidence>
<evidence type="ECO:0000256" key="2">
    <source>
        <dbReference type="ARBA" id="ARBA00004401"/>
    </source>
</evidence>
<keyword evidence="7" id="KW-0472">Membrane</keyword>